<protein>
    <submittedName>
        <fullName evidence="2">Membrane protein</fullName>
    </submittedName>
</protein>
<sequence>MFRKRFIITFTSIILVLGFLISLMKNNYIFDKIQNTKTTSLDKKVYTSKKYESASKKYTEKFLLLSDESEESKKVEGNFNEIIKSMDKSIVNENIKNFNGDINGYKAVIINSERLQEFSYLDELINYAKSGGNLIFAQRPLISDNIKRYSSELGIESINELIEAENMYVKSNILIKGKGLKRTEDTENSSLDVKLKKGVKVHISADNNIPLLWEEELGSGKVIFSNGQFLGEKSNRGILTGILYRTGDEFIYPIINSKVLDIDDFPAPMPNGNSDIIYKYYHVNDEKFFVNIWWPDIVRMCENYNAVPTGFLIYNYEDVTNNIEKFNGDVYSKNLVTLGRNLLKVGGEIGIHGFNHQPLTTNKYLVGKELGYKPWKSYDEMLKAQRALNKFIHEIYPNYIIRGYVPPSNIITEEGIKALKKGIPSINVIASLYVVSNDELAYEQEFSKGKDGIYNFPRYSSGYDFEEFEKWMIYNGITINGVFSHFIHPDDILDPERNHGMSWEELKKDFEKIMEIVYKDFRWLEADTISQGVESLDTYLKTKSVFSYEKNNIKGYSKDTSKNDYYILRSDKEIIKTKGCSYKKIDEDIYLIHSTNTDFSITTGGK</sequence>
<dbReference type="Gene3D" id="3.20.20.370">
    <property type="entry name" value="Glycoside hydrolase/deacetylase"/>
    <property type="match status" value="1"/>
</dbReference>
<dbReference type="Pfam" id="PF09960">
    <property type="entry name" value="DUF2194"/>
    <property type="match status" value="2"/>
</dbReference>
<dbReference type="InterPro" id="IPR018695">
    <property type="entry name" value="DUF2194"/>
</dbReference>
<evidence type="ECO:0000313" key="3">
    <source>
        <dbReference type="Proteomes" id="UP000245695"/>
    </source>
</evidence>
<dbReference type="SUPFAM" id="SSF88713">
    <property type="entry name" value="Glycoside hydrolase/deacetylase"/>
    <property type="match status" value="1"/>
</dbReference>
<evidence type="ECO:0000256" key="1">
    <source>
        <dbReference type="SAM" id="Phobius"/>
    </source>
</evidence>
<dbReference type="KEGG" id="rhom:FRIFI_1150"/>
<keyword evidence="1" id="KW-0812">Transmembrane</keyword>
<dbReference type="InterPro" id="IPR011330">
    <property type="entry name" value="Glyco_hydro/deAcase_b/a-brl"/>
</dbReference>
<proteinExistence type="predicted"/>
<keyword evidence="3" id="KW-1185">Reference proteome</keyword>
<keyword evidence="1" id="KW-1133">Transmembrane helix</keyword>
<dbReference type="Proteomes" id="UP000245695">
    <property type="component" value="Chromosome 1"/>
</dbReference>
<reference evidence="2 3" key="1">
    <citation type="submission" date="2014-09" db="EMBL/GenBank/DDBJ databases">
        <authorList>
            <person name="Hornung B.V."/>
        </authorList>
    </citation>
    <scope>NUCLEOTIDE SEQUENCE [LARGE SCALE GENOMIC DNA]</scope>
    <source>
        <strain evidence="2 3">FRIFI</strain>
    </source>
</reference>
<dbReference type="GO" id="GO:0005975">
    <property type="term" value="P:carbohydrate metabolic process"/>
    <property type="evidence" value="ECO:0007669"/>
    <property type="project" value="InterPro"/>
</dbReference>
<evidence type="ECO:0000313" key="2">
    <source>
        <dbReference type="EMBL" id="CEI72689.1"/>
    </source>
</evidence>
<keyword evidence="1" id="KW-0472">Membrane</keyword>
<organism evidence="2 3">
    <name type="scientific">Romboutsia hominis</name>
    <dbReference type="NCBI Taxonomy" id="1507512"/>
    <lineage>
        <taxon>Bacteria</taxon>
        <taxon>Bacillati</taxon>
        <taxon>Bacillota</taxon>
        <taxon>Clostridia</taxon>
        <taxon>Peptostreptococcales</taxon>
        <taxon>Peptostreptococcaceae</taxon>
        <taxon>Romboutsia</taxon>
    </lineage>
</organism>
<dbReference type="RefSeq" id="WP_166505282.1">
    <property type="nucleotide sequence ID" value="NZ_LN650648.1"/>
</dbReference>
<feature type="transmembrane region" description="Helical" evidence="1">
    <location>
        <begin position="7"/>
        <end position="24"/>
    </location>
</feature>
<dbReference type="AlphaFoldDB" id="A0A2P2BQR3"/>
<gene>
    <name evidence="2" type="ORF">FRIFI_1150</name>
</gene>
<dbReference type="EMBL" id="LN650648">
    <property type="protein sequence ID" value="CEI72689.1"/>
    <property type="molecule type" value="Genomic_DNA"/>
</dbReference>
<accession>A0A2P2BQR3</accession>
<name>A0A2P2BQR3_9FIRM</name>